<dbReference type="AlphaFoldDB" id="A0A8J2Z291"/>
<evidence type="ECO:0000256" key="4">
    <source>
        <dbReference type="ARBA" id="ARBA00023163"/>
    </source>
</evidence>
<dbReference type="InterPro" id="IPR036390">
    <property type="entry name" value="WH_DNA-bd_sf"/>
</dbReference>
<reference evidence="6" key="2">
    <citation type="submission" date="2020-09" db="EMBL/GenBank/DDBJ databases">
        <authorList>
            <person name="Sun Q."/>
            <person name="Zhou Y."/>
        </authorList>
    </citation>
    <scope>NUCLEOTIDE SEQUENCE</scope>
    <source>
        <strain evidence="6">CGMCC 1.15758</strain>
    </source>
</reference>
<dbReference type="Gene3D" id="1.10.10.10">
    <property type="entry name" value="Winged helix-like DNA-binding domain superfamily/Winged helix DNA-binding domain"/>
    <property type="match status" value="1"/>
</dbReference>
<feature type="domain" description="HTH lysR-type" evidence="5">
    <location>
        <begin position="1"/>
        <end position="58"/>
    </location>
</feature>
<keyword evidence="2" id="KW-0805">Transcription regulation</keyword>
<dbReference type="SUPFAM" id="SSF53850">
    <property type="entry name" value="Periplasmic binding protein-like II"/>
    <property type="match status" value="1"/>
</dbReference>
<dbReference type="SUPFAM" id="SSF46785">
    <property type="entry name" value="Winged helix' DNA-binding domain"/>
    <property type="match status" value="1"/>
</dbReference>
<dbReference type="Pfam" id="PF00126">
    <property type="entry name" value="HTH_1"/>
    <property type="match status" value="1"/>
</dbReference>
<dbReference type="PANTHER" id="PTHR30118:SF15">
    <property type="entry name" value="TRANSCRIPTIONAL REGULATORY PROTEIN"/>
    <property type="match status" value="1"/>
</dbReference>
<dbReference type="GO" id="GO:0003700">
    <property type="term" value="F:DNA-binding transcription factor activity"/>
    <property type="evidence" value="ECO:0007669"/>
    <property type="project" value="InterPro"/>
</dbReference>
<evidence type="ECO:0000256" key="1">
    <source>
        <dbReference type="ARBA" id="ARBA00009437"/>
    </source>
</evidence>
<dbReference type="PANTHER" id="PTHR30118">
    <property type="entry name" value="HTH-TYPE TRANSCRIPTIONAL REGULATOR LEUO-RELATED"/>
    <property type="match status" value="1"/>
</dbReference>
<comment type="caution">
    <text evidence="6">The sequence shown here is derived from an EMBL/GenBank/DDBJ whole genome shotgun (WGS) entry which is preliminary data.</text>
</comment>
<evidence type="ECO:0000313" key="7">
    <source>
        <dbReference type="Proteomes" id="UP000636949"/>
    </source>
</evidence>
<organism evidence="6 7">
    <name type="scientific">Cysteiniphilum litorale</name>
    <dbReference type="NCBI Taxonomy" id="2056700"/>
    <lineage>
        <taxon>Bacteria</taxon>
        <taxon>Pseudomonadati</taxon>
        <taxon>Pseudomonadota</taxon>
        <taxon>Gammaproteobacteria</taxon>
        <taxon>Thiotrichales</taxon>
        <taxon>Fastidiosibacteraceae</taxon>
        <taxon>Cysteiniphilum</taxon>
    </lineage>
</organism>
<dbReference type="RefSeq" id="WP_117001187.1">
    <property type="nucleotide sequence ID" value="NZ_BMJS01000001.1"/>
</dbReference>
<dbReference type="InterPro" id="IPR036388">
    <property type="entry name" value="WH-like_DNA-bd_sf"/>
</dbReference>
<dbReference type="GO" id="GO:0003677">
    <property type="term" value="F:DNA binding"/>
    <property type="evidence" value="ECO:0007669"/>
    <property type="project" value="UniProtKB-KW"/>
</dbReference>
<dbReference type="EMBL" id="BMJS01000001">
    <property type="protein sequence ID" value="GGF88410.1"/>
    <property type="molecule type" value="Genomic_DNA"/>
</dbReference>
<sequence>MDIKDYLVLQTLITERSLSKTAKLMNMSQPGVTLRLNKIRNELKDQILVRNGHNMELTAKAHAILSTLQQINHEFVAILPNLQQFDPYKTPAQFTIHVIEIAYDVIAERLINEIQRYNKDHVISLQIFQGVYNYEYVHQFDKADVIIGFYEHLSNFGVKVIAEDGFVLAYDRYPLTQKAIDYETYINLPHVAHSISSDDNLFVQTYLGIPDPRNIKLRCARIDRIVSLLKDRYVATLPLNYALYKGLNVVPLPFETAKVPVTLAYPKRLEHNVQNRWLRELCERVCLECINAL</sequence>
<comment type="similarity">
    <text evidence="1">Belongs to the LysR transcriptional regulatory family.</text>
</comment>
<gene>
    <name evidence="6" type="primary">nodD2</name>
    <name evidence="6" type="ORF">GCM10010995_02100</name>
</gene>
<keyword evidence="7" id="KW-1185">Reference proteome</keyword>
<dbReference type="InterPro" id="IPR050389">
    <property type="entry name" value="LysR-type_TF"/>
</dbReference>
<protein>
    <submittedName>
        <fullName evidence="6">Nodulation protein D 2</fullName>
    </submittedName>
</protein>
<keyword evidence="4" id="KW-0804">Transcription</keyword>
<evidence type="ECO:0000256" key="2">
    <source>
        <dbReference type="ARBA" id="ARBA00023015"/>
    </source>
</evidence>
<evidence type="ECO:0000259" key="5">
    <source>
        <dbReference type="PROSITE" id="PS50931"/>
    </source>
</evidence>
<dbReference type="InterPro" id="IPR000847">
    <property type="entry name" value="LysR_HTH_N"/>
</dbReference>
<dbReference type="OrthoDB" id="8839911at2"/>
<name>A0A8J2Z291_9GAMM</name>
<dbReference type="Gene3D" id="3.40.190.10">
    <property type="entry name" value="Periplasmic binding protein-like II"/>
    <property type="match status" value="2"/>
</dbReference>
<evidence type="ECO:0000313" key="6">
    <source>
        <dbReference type="EMBL" id="GGF88410.1"/>
    </source>
</evidence>
<keyword evidence="3" id="KW-0238">DNA-binding</keyword>
<evidence type="ECO:0000256" key="3">
    <source>
        <dbReference type="ARBA" id="ARBA00023125"/>
    </source>
</evidence>
<reference evidence="6" key="1">
    <citation type="journal article" date="2014" name="Int. J. Syst. Evol. Microbiol.">
        <title>Complete genome sequence of Corynebacterium casei LMG S-19264T (=DSM 44701T), isolated from a smear-ripened cheese.</title>
        <authorList>
            <consortium name="US DOE Joint Genome Institute (JGI-PGF)"/>
            <person name="Walter F."/>
            <person name="Albersmeier A."/>
            <person name="Kalinowski J."/>
            <person name="Ruckert C."/>
        </authorList>
    </citation>
    <scope>NUCLEOTIDE SEQUENCE</scope>
    <source>
        <strain evidence="6">CGMCC 1.15758</strain>
    </source>
</reference>
<dbReference type="Proteomes" id="UP000636949">
    <property type="component" value="Unassembled WGS sequence"/>
</dbReference>
<proteinExistence type="inferred from homology"/>
<accession>A0A8J2Z291</accession>
<dbReference type="PROSITE" id="PS50931">
    <property type="entry name" value="HTH_LYSR"/>
    <property type="match status" value="1"/>
</dbReference>